<evidence type="ECO:0000313" key="1">
    <source>
        <dbReference type="EMBL" id="MCL1126416.1"/>
    </source>
</evidence>
<organism evidence="1 2">
    <name type="scientific">Shewanella surugensis</name>
    <dbReference type="NCBI Taxonomy" id="212020"/>
    <lineage>
        <taxon>Bacteria</taxon>
        <taxon>Pseudomonadati</taxon>
        <taxon>Pseudomonadota</taxon>
        <taxon>Gammaproteobacteria</taxon>
        <taxon>Alteromonadales</taxon>
        <taxon>Shewanellaceae</taxon>
        <taxon>Shewanella</taxon>
    </lineage>
</organism>
<reference evidence="1 2" key="1">
    <citation type="submission" date="2022-01" db="EMBL/GenBank/DDBJ databases">
        <title>Whole genome-based taxonomy of the Shewanellaceae.</title>
        <authorList>
            <person name="Martin-Rodriguez A.J."/>
        </authorList>
    </citation>
    <scope>NUCLEOTIDE SEQUENCE [LARGE SCALE GENOMIC DNA]</scope>
    <source>
        <strain evidence="1 2">DSM 17177</strain>
    </source>
</reference>
<dbReference type="RefSeq" id="WP_248941805.1">
    <property type="nucleotide sequence ID" value="NZ_JAKIKS010000087.1"/>
</dbReference>
<gene>
    <name evidence="1" type="ORF">L2764_18485</name>
</gene>
<dbReference type="EMBL" id="JAKIKS010000087">
    <property type="protein sequence ID" value="MCL1126416.1"/>
    <property type="molecule type" value="Genomic_DNA"/>
</dbReference>
<dbReference type="Proteomes" id="UP001203423">
    <property type="component" value="Unassembled WGS sequence"/>
</dbReference>
<accession>A0ABT0LFD0</accession>
<proteinExistence type="predicted"/>
<name>A0ABT0LFD0_9GAMM</name>
<evidence type="ECO:0000313" key="2">
    <source>
        <dbReference type="Proteomes" id="UP001203423"/>
    </source>
</evidence>
<comment type="caution">
    <text evidence="1">The sequence shown here is derived from an EMBL/GenBank/DDBJ whole genome shotgun (WGS) entry which is preliminary data.</text>
</comment>
<dbReference type="NCBIfam" id="NF035938">
    <property type="entry name" value="EboA_domain"/>
    <property type="match status" value="1"/>
</dbReference>
<sequence>MISSNTKAIKQLTQLLTETLSQEQIDWFYNVIGNIQATLPNNTPKQLAKLWSEASIKTARYLEDKVITYKTMYWNSDQLARFLLFTHTLSCCHELQRKELCELCFHFADDIEAISIVKGLHIADTEGKLTQQIIHISQTNYPPLFSAIALNNPWPAAHYSTEEFNQLVLKALFLDLDTSKIVNIKQRHNHALSILATDLIRDRLATKRQPPQSILSVIEPQHLNINDKTLINRFCLEGIPA</sequence>
<dbReference type="InterPro" id="IPR047715">
    <property type="entry name" value="EboA_dom"/>
</dbReference>
<keyword evidence="2" id="KW-1185">Reference proteome</keyword>
<protein>
    <submittedName>
        <fullName evidence="1">EboA domain-containing protein</fullName>
    </submittedName>
</protein>